<sequence>MSSPQFATLRYTALRIGLFIASFAVVWVLAYFRIIPLGIGSSNLPWLLLLAIVISAPLSFVLLRRQRDAMSEQIVAKVDRQRERLAANRGQEDGV</sequence>
<dbReference type="AlphaFoldDB" id="A0A0N0XUN8"/>
<dbReference type="RefSeq" id="WP_046931091.1">
    <property type="nucleotide sequence ID" value="NZ_JBIAXE010000010.1"/>
</dbReference>
<feature type="transmembrane region" description="Helical" evidence="1">
    <location>
        <begin position="44"/>
        <end position="63"/>
    </location>
</feature>
<reference evidence="3" key="1">
    <citation type="submission" date="2015-07" db="EMBL/GenBank/DDBJ databases">
        <authorList>
            <person name="Ju K.-S."/>
            <person name="Doroghazi J.R."/>
            <person name="Metcalf W.W."/>
        </authorList>
    </citation>
    <scope>NUCLEOTIDE SEQUENCE [LARGE SCALE GENOMIC DNA]</scope>
    <source>
        <strain evidence="3">NRRL ISP-5002</strain>
    </source>
</reference>
<feature type="transmembrane region" description="Helical" evidence="1">
    <location>
        <begin position="12"/>
        <end position="32"/>
    </location>
</feature>
<accession>A0A0N0XUN8</accession>
<dbReference type="Pfam" id="PF14012">
    <property type="entry name" value="DUF4229"/>
    <property type="match status" value="1"/>
</dbReference>
<comment type="caution">
    <text evidence="2">The sequence shown here is derived from an EMBL/GenBank/DDBJ whole genome shotgun (WGS) entry which is preliminary data.</text>
</comment>
<protein>
    <submittedName>
        <fullName evidence="2">Membrane protein</fullName>
    </submittedName>
</protein>
<evidence type="ECO:0000256" key="1">
    <source>
        <dbReference type="SAM" id="Phobius"/>
    </source>
</evidence>
<dbReference type="InterPro" id="IPR025323">
    <property type="entry name" value="DUF4229"/>
</dbReference>
<name>A0A0N0XUN8_9ACTN</name>
<keyword evidence="3" id="KW-1185">Reference proteome</keyword>
<organism evidence="2 3">
    <name type="scientific">Streptomyces chattanoogensis</name>
    <dbReference type="NCBI Taxonomy" id="66876"/>
    <lineage>
        <taxon>Bacteria</taxon>
        <taxon>Bacillati</taxon>
        <taxon>Actinomycetota</taxon>
        <taxon>Actinomycetes</taxon>
        <taxon>Kitasatosporales</taxon>
        <taxon>Streptomycetaceae</taxon>
        <taxon>Streptomyces</taxon>
    </lineage>
</organism>
<dbReference type="Proteomes" id="UP000037982">
    <property type="component" value="Unassembled WGS sequence"/>
</dbReference>
<proteinExistence type="predicted"/>
<keyword evidence="1" id="KW-0812">Transmembrane</keyword>
<evidence type="ECO:0000313" key="3">
    <source>
        <dbReference type="Proteomes" id="UP000037982"/>
    </source>
</evidence>
<keyword evidence="1" id="KW-1133">Transmembrane helix</keyword>
<dbReference type="PATRIC" id="fig|66876.3.peg.4422"/>
<evidence type="ECO:0000313" key="2">
    <source>
        <dbReference type="EMBL" id="KPC62295.1"/>
    </source>
</evidence>
<gene>
    <name evidence="2" type="ORF">ADL29_20120</name>
</gene>
<dbReference type="EMBL" id="LGKG01000141">
    <property type="protein sequence ID" value="KPC62295.1"/>
    <property type="molecule type" value="Genomic_DNA"/>
</dbReference>
<keyword evidence="1" id="KW-0472">Membrane</keyword>